<comment type="caution">
    <text evidence="2">The sequence shown here is derived from an EMBL/GenBank/DDBJ whole genome shotgun (WGS) entry which is preliminary data.</text>
</comment>
<dbReference type="AlphaFoldDB" id="A0AAV6YE34"/>
<proteinExistence type="predicted"/>
<evidence type="ECO:0000256" key="1">
    <source>
        <dbReference type="SAM" id="MobiDB-lite"/>
    </source>
</evidence>
<sequence>MPLVSVWRRRRCSWRVRRALAVTSLVMLWERVTALDPRRQRHRHHLWSSPSMSAADKKDGYYKRLDIPLSVINVLISPSVPIFWTCICSDEIKSSRQGGCRRIVSSSNTSPHRMESL</sequence>
<feature type="region of interest" description="Disordered" evidence="1">
    <location>
        <begin position="94"/>
        <end position="117"/>
    </location>
</feature>
<gene>
    <name evidence="2" type="ORF">GDO81_028935</name>
</gene>
<evidence type="ECO:0008006" key="4">
    <source>
        <dbReference type="Google" id="ProtNLM"/>
    </source>
</evidence>
<name>A0AAV6YE34_ENGPU</name>
<evidence type="ECO:0000313" key="2">
    <source>
        <dbReference type="EMBL" id="KAG8535276.1"/>
    </source>
</evidence>
<protein>
    <recommendedName>
        <fullName evidence="4">Secreted protein</fullName>
    </recommendedName>
</protein>
<organism evidence="2 3">
    <name type="scientific">Engystomops pustulosus</name>
    <name type="common">Tungara frog</name>
    <name type="synonym">Physalaemus pustulosus</name>
    <dbReference type="NCBI Taxonomy" id="76066"/>
    <lineage>
        <taxon>Eukaryota</taxon>
        <taxon>Metazoa</taxon>
        <taxon>Chordata</taxon>
        <taxon>Craniata</taxon>
        <taxon>Vertebrata</taxon>
        <taxon>Euteleostomi</taxon>
        <taxon>Amphibia</taxon>
        <taxon>Batrachia</taxon>
        <taxon>Anura</taxon>
        <taxon>Neobatrachia</taxon>
        <taxon>Hyloidea</taxon>
        <taxon>Leptodactylidae</taxon>
        <taxon>Leiuperinae</taxon>
        <taxon>Engystomops</taxon>
    </lineage>
</organism>
<accession>A0AAV6YE34</accession>
<evidence type="ECO:0000313" key="3">
    <source>
        <dbReference type="Proteomes" id="UP000824782"/>
    </source>
</evidence>
<reference evidence="2" key="1">
    <citation type="thesis" date="2020" institute="ProQuest LLC" country="789 East Eisenhower Parkway, Ann Arbor, MI, USA">
        <title>Comparative Genomics and Chromosome Evolution.</title>
        <authorList>
            <person name="Mudd A.B."/>
        </authorList>
    </citation>
    <scope>NUCLEOTIDE SEQUENCE</scope>
    <source>
        <strain evidence="2">237g6f4</strain>
        <tissue evidence="2">Blood</tissue>
    </source>
</reference>
<dbReference type="EMBL" id="WNYA01071986">
    <property type="protein sequence ID" value="KAG8535276.1"/>
    <property type="molecule type" value="Genomic_DNA"/>
</dbReference>
<keyword evidence="3" id="KW-1185">Reference proteome</keyword>
<dbReference type="Proteomes" id="UP000824782">
    <property type="component" value="Unassembled WGS sequence"/>
</dbReference>